<dbReference type="EMBL" id="CAJVPY010000961">
    <property type="protein sequence ID" value="CAG8500672.1"/>
    <property type="molecule type" value="Genomic_DNA"/>
</dbReference>
<name>A0A9N9EZS5_9GLOM</name>
<dbReference type="GO" id="GO:0005525">
    <property type="term" value="F:GTP binding"/>
    <property type="evidence" value="ECO:0007669"/>
    <property type="project" value="InterPro"/>
</dbReference>
<dbReference type="PANTHER" id="PTHR10751">
    <property type="entry name" value="GUANYLATE BINDING PROTEIN"/>
    <property type="match status" value="1"/>
</dbReference>
<proteinExistence type="predicted"/>
<dbReference type="SUPFAM" id="SSF52540">
    <property type="entry name" value="P-loop containing nucleoside triphosphate hydrolases"/>
    <property type="match status" value="1"/>
</dbReference>
<dbReference type="Pfam" id="PF02263">
    <property type="entry name" value="GBP"/>
    <property type="match status" value="1"/>
</dbReference>
<dbReference type="Proteomes" id="UP000789405">
    <property type="component" value="Unassembled WGS sequence"/>
</dbReference>
<evidence type="ECO:0000259" key="1">
    <source>
        <dbReference type="Pfam" id="PF02263"/>
    </source>
</evidence>
<reference evidence="2" key="1">
    <citation type="submission" date="2021-06" db="EMBL/GenBank/DDBJ databases">
        <authorList>
            <person name="Kallberg Y."/>
            <person name="Tangrot J."/>
            <person name="Rosling A."/>
        </authorList>
    </citation>
    <scope>NUCLEOTIDE SEQUENCE</scope>
    <source>
        <strain evidence="2">MA453B</strain>
    </source>
</reference>
<dbReference type="OrthoDB" id="2423900at2759"/>
<evidence type="ECO:0000313" key="3">
    <source>
        <dbReference type="Proteomes" id="UP000789405"/>
    </source>
</evidence>
<dbReference type="Gene3D" id="3.40.50.300">
    <property type="entry name" value="P-loop containing nucleotide triphosphate hydrolases"/>
    <property type="match status" value="1"/>
</dbReference>
<dbReference type="InterPro" id="IPR027417">
    <property type="entry name" value="P-loop_NTPase"/>
</dbReference>
<organism evidence="2 3">
    <name type="scientific">Dentiscutata erythropus</name>
    <dbReference type="NCBI Taxonomy" id="1348616"/>
    <lineage>
        <taxon>Eukaryota</taxon>
        <taxon>Fungi</taxon>
        <taxon>Fungi incertae sedis</taxon>
        <taxon>Mucoromycota</taxon>
        <taxon>Glomeromycotina</taxon>
        <taxon>Glomeromycetes</taxon>
        <taxon>Diversisporales</taxon>
        <taxon>Gigasporaceae</taxon>
        <taxon>Dentiscutata</taxon>
    </lineage>
</organism>
<dbReference type="AlphaFoldDB" id="A0A9N9EZS5"/>
<sequence length="880" mass="102702">MNSLKWIVIDEYSDGDNGSEPEMRIEVEEDATDLLCTKNETVNLISIFGQAREGKSTFMNILAGVNDDNEIFKSSSATETVTTGVDISKTFVSLKEFSKLNDDPEIDNNILVGFVDTEGQGNKGEEFDLYLFSPILVTSKIVIFWWPGNLQINSILNSLGAITTSAKRITRDAQDQHQNTKPYGHLHIIFKSWNPCNDSTPEDIKKALLEPQTGHRVDKEHNNIRELLNDCFESIDIWLFPANGLIQISKRLHFENFNESWKQTFKNMRNKFSEQLNVNEPKHGADKPWTGQDIAEFTKFQKRTIAFHNLINEMDLQVEGYDDKVIDEYLHEELKNFKEKLKLESFSDNVVNEVYGNYKESVSLKANDIKRKIAKLIIEVQNFQNRLNEFVFNTVLPHSKSDLEEFLEEQIEQLWSDFNDIVKDFPKGFVCQRRETLKNLCKEKIQYTMAEHEKENALKDFSTLVNKMNPRHRVIGCNHVGVGAYLYEELKNFREKLKSKEFSDNIVDKIYTDYNESVNLIAYKTNDRIAILNTKVQDFQKRVDEFVFNIVLPYSKSDFTKSLKELAQQLRSNLGDIALSTNFPVNDKKVFNNTEIEQYLQEEILRFSYKVSNIFPYIMIDDICTKYKEDVLSIVKMHQEKNNENIKEIPEKVKRYVLDWDILLDVNIGHDLERWQREVTELLLISTTISELATLPLFQLLYVCNDLTSLNRETVPSSFRAVIKSIRGRDMRNIWSKQFVNKIMACLESDELKYLQFSFINRCLHITTLASPILQLFYKLLFKPKPFTFASSVIRRVFIIEYEKYQRVRHQNVFFDLLVNPQEVFESLPDLKIINDLLKEDDLNSPIAALSCDIIQKTFFMNYELIKIFPMLLIHCLPPL</sequence>
<keyword evidence="3" id="KW-1185">Reference proteome</keyword>
<dbReference type="GO" id="GO:0003924">
    <property type="term" value="F:GTPase activity"/>
    <property type="evidence" value="ECO:0007669"/>
    <property type="project" value="InterPro"/>
</dbReference>
<gene>
    <name evidence="2" type="ORF">DERYTH_LOCUS2885</name>
</gene>
<comment type="caution">
    <text evidence="2">The sequence shown here is derived from an EMBL/GenBank/DDBJ whole genome shotgun (WGS) entry which is preliminary data.</text>
</comment>
<accession>A0A9N9EZS5</accession>
<protein>
    <submittedName>
        <fullName evidence="2">21660_t:CDS:1</fullName>
    </submittedName>
</protein>
<dbReference type="InterPro" id="IPR015894">
    <property type="entry name" value="Guanylate-bd_N"/>
</dbReference>
<evidence type="ECO:0000313" key="2">
    <source>
        <dbReference type="EMBL" id="CAG8500672.1"/>
    </source>
</evidence>
<feature type="domain" description="Guanylate-binding protein N-terminal" evidence="1">
    <location>
        <begin position="24"/>
        <end position="271"/>
    </location>
</feature>